<accession>A0A1X3GTW8</accession>
<evidence type="ECO:0000313" key="2">
    <source>
        <dbReference type="Proteomes" id="UP000193553"/>
    </source>
</evidence>
<dbReference type="RefSeq" id="WP_085358725.1">
    <property type="nucleotide sequence ID" value="NZ_NAFD01000125.1"/>
</dbReference>
<organism evidence="1 2">
    <name type="scientific">Bradyrhizobium canariense</name>
    <dbReference type="NCBI Taxonomy" id="255045"/>
    <lineage>
        <taxon>Bacteria</taxon>
        <taxon>Pseudomonadati</taxon>
        <taxon>Pseudomonadota</taxon>
        <taxon>Alphaproteobacteria</taxon>
        <taxon>Hyphomicrobiales</taxon>
        <taxon>Nitrobacteraceae</taxon>
        <taxon>Bradyrhizobium</taxon>
    </lineage>
</organism>
<protein>
    <submittedName>
        <fullName evidence="1">Uncharacterized protein</fullName>
    </submittedName>
</protein>
<name>A0A1X3GTW8_9BRAD</name>
<reference evidence="1 2" key="1">
    <citation type="submission" date="2017-03" db="EMBL/GenBank/DDBJ databases">
        <title>Whole genome sequences of fourteen strains of Bradyrhizobium canariense and one strain of Bradyrhizobium japonicum isolated from Lupinus (Papilionoideae: Genisteae) species in Algeria.</title>
        <authorList>
            <person name="Crovadore J."/>
            <person name="Chekireb D."/>
            <person name="Brachmann A."/>
            <person name="Chablais R."/>
            <person name="Cochard B."/>
            <person name="Lefort F."/>
        </authorList>
    </citation>
    <scope>NUCLEOTIDE SEQUENCE [LARGE SCALE GENOMIC DNA]</scope>
    <source>
        <strain evidence="1 2">UBMA195</strain>
    </source>
</reference>
<dbReference type="AlphaFoldDB" id="A0A1X3GTW8"/>
<dbReference type="EMBL" id="NAFI01000159">
    <property type="protein sequence ID" value="OSJ14484.1"/>
    <property type="molecule type" value="Genomic_DNA"/>
</dbReference>
<gene>
    <name evidence="1" type="ORF">BSZ18_09575</name>
</gene>
<dbReference type="Proteomes" id="UP000193553">
    <property type="component" value="Unassembled WGS sequence"/>
</dbReference>
<comment type="caution">
    <text evidence="1">The sequence shown here is derived from an EMBL/GenBank/DDBJ whole genome shotgun (WGS) entry which is preliminary data.</text>
</comment>
<evidence type="ECO:0000313" key="1">
    <source>
        <dbReference type="EMBL" id="OSJ14484.1"/>
    </source>
</evidence>
<sequence>MADAKKRQPAWPGRGIQCDALAEINELARQFANEAADPMLLQHALDAAHAEFILVRVKLWRIAWLERTYATGSPQDVSDVVFMREMRVWLGSCGEKPLNLPSETMPPPGRDRCTEAIRRALPELAKLDRYESRALARRDRAFRALLRPGKTR</sequence>
<proteinExistence type="predicted"/>